<protein>
    <submittedName>
        <fullName evidence="1">Uncharacterized protein</fullName>
    </submittedName>
</protein>
<evidence type="ECO:0000313" key="2">
    <source>
        <dbReference type="Proteomes" id="UP000606600"/>
    </source>
</evidence>
<dbReference type="RefSeq" id="WP_191190035.1">
    <property type="nucleotide sequence ID" value="NZ_JACWMY010000008.1"/>
</dbReference>
<gene>
    <name evidence="1" type="ORF">IDJ77_16295</name>
</gene>
<proteinExistence type="predicted"/>
<name>A0ABR7WSU2_9SPHI</name>
<reference evidence="1 2" key="1">
    <citation type="submission" date="2020-09" db="EMBL/GenBank/DDBJ databases">
        <title>Novel species of Mucilaginibacter isolated from a glacier on the Tibetan Plateau.</title>
        <authorList>
            <person name="Liu Q."/>
            <person name="Xin Y.-H."/>
        </authorList>
    </citation>
    <scope>NUCLEOTIDE SEQUENCE [LARGE SCALE GENOMIC DNA]</scope>
    <source>
        <strain evidence="1 2">ZT4R22</strain>
    </source>
</reference>
<dbReference type="EMBL" id="JACWMY010000008">
    <property type="protein sequence ID" value="MBD1365375.1"/>
    <property type="molecule type" value="Genomic_DNA"/>
</dbReference>
<accession>A0ABR7WSU2</accession>
<dbReference type="Proteomes" id="UP000606600">
    <property type="component" value="Unassembled WGS sequence"/>
</dbReference>
<evidence type="ECO:0000313" key="1">
    <source>
        <dbReference type="EMBL" id="MBD1365375.1"/>
    </source>
</evidence>
<sequence>MSIFKINTFIYREFIAALREAIIKQEFKNKKVTKATDVFKRTTRFFKEVLSLAGLNDEKYLSRKVNEFPFPDVLFISINTMAFLRALDYIDKKYDAADKKKNISHEEHAQRKLEEFAKDRECFDEYLAIEKASRLFQSELLKMDTKAEPALITLENPAKQKEQFQKVTEVVESFFKHLNTRENYEAAWGLLSSRFKNRWYEKKDDKEPTEAQTLIAIKKFAEGYKNTLGLHKIHVFGHRYPHDNSDNVIECLVYYKDQMRVRSTNEFASGNRGYKARNAKDFANDVDKFIKQFQPDKQPMLKTFHLNMFFKPTLSEHIRVVCKLSDDDMEVMFTEPYKTNVDRLMAYQLRKEGDDWLIDSSEDQQVVRLR</sequence>
<keyword evidence="2" id="KW-1185">Reference proteome</keyword>
<comment type="caution">
    <text evidence="1">The sequence shown here is derived from an EMBL/GenBank/DDBJ whole genome shotgun (WGS) entry which is preliminary data.</text>
</comment>
<organism evidence="1 2">
    <name type="scientific">Mucilaginibacter pankratovii</name>
    <dbReference type="NCBI Taxonomy" id="2772110"/>
    <lineage>
        <taxon>Bacteria</taxon>
        <taxon>Pseudomonadati</taxon>
        <taxon>Bacteroidota</taxon>
        <taxon>Sphingobacteriia</taxon>
        <taxon>Sphingobacteriales</taxon>
        <taxon>Sphingobacteriaceae</taxon>
        <taxon>Mucilaginibacter</taxon>
    </lineage>
</organism>